<dbReference type="Gene3D" id="3.10.20.310">
    <property type="entry name" value="membrane protein fhac"/>
    <property type="match status" value="1"/>
</dbReference>
<dbReference type="PANTHER" id="PTHR37820">
    <property type="entry name" value="CELL DIVISION PROTEIN DIVIB"/>
    <property type="match status" value="1"/>
</dbReference>
<dbReference type="Proteomes" id="UP000805614">
    <property type="component" value="Unassembled WGS sequence"/>
</dbReference>
<comment type="function">
    <text evidence="8">Essential cell division protein.</text>
</comment>
<evidence type="ECO:0000256" key="4">
    <source>
        <dbReference type="ARBA" id="ARBA00022692"/>
    </source>
</evidence>
<comment type="subcellular location">
    <subcellularLocation>
        <location evidence="8">Cell membrane</location>
        <topology evidence="8">Single-pass type II membrane protein</topology>
    </subcellularLocation>
    <subcellularLocation>
        <location evidence="1">Membrane</location>
    </subcellularLocation>
    <text evidence="8">Localizes to the division septum.</text>
</comment>
<keyword evidence="3 8" id="KW-0132">Cell division</keyword>
<dbReference type="PROSITE" id="PS51779">
    <property type="entry name" value="POTRA"/>
    <property type="match status" value="1"/>
</dbReference>
<evidence type="ECO:0000256" key="2">
    <source>
        <dbReference type="ARBA" id="ARBA00022475"/>
    </source>
</evidence>
<dbReference type="Pfam" id="PF08478">
    <property type="entry name" value="POTRA_1"/>
    <property type="match status" value="1"/>
</dbReference>
<organism evidence="10 11">
    <name type="scientific">Actinomadura alba</name>
    <dbReference type="NCBI Taxonomy" id="406431"/>
    <lineage>
        <taxon>Bacteria</taxon>
        <taxon>Bacillati</taxon>
        <taxon>Actinomycetota</taxon>
        <taxon>Actinomycetes</taxon>
        <taxon>Streptosporangiales</taxon>
        <taxon>Thermomonosporaceae</taxon>
        <taxon>Actinomadura</taxon>
    </lineage>
</organism>
<keyword evidence="4 8" id="KW-0812">Transmembrane</keyword>
<proteinExistence type="inferred from homology"/>
<dbReference type="InterPro" id="IPR005548">
    <property type="entry name" value="Cell_div_FtsQ/DivIB_C"/>
</dbReference>
<evidence type="ECO:0000256" key="7">
    <source>
        <dbReference type="ARBA" id="ARBA00023306"/>
    </source>
</evidence>
<evidence type="ECO:0000256" key="1">
    <source>
        <dbReference type="ARBA" id="ARBA00004370"/>
    </source>
</evidence>
<dbReference type="InterPro" id="IPR013685">
    <property type="entry name" value="POTRA_FtsQ_type"/>
</dbReference>
<protein>
    <recommendedName>
        <fullName evidence="8">Cell division protein FtsQ</fullName>
    </recommendedName>
</protein>
<evidence type="ECO:0000256" key="5">
    <source>
        <dbReference type="ARBA" id="ARBA00022989"/>
    </source>
</evidence>
<evidence type="ECO:0000256" key="6">
    <source>
        <dbReference type="ARBA" id="ARBA00023136"/>
    </source>
</evidence>
<gene>
    <name evidence="8" type="primary">ftsQ</name>
    <name evidence="10" type="ORF">HKK74_08625</name>
</gene>
<evidence type="ECO:0000256" key="8">
    <source>
        <dbReference type="HAMAP-Rule" id="MF_00911"/>
    </source>
</evidence>
<keyword evidence="11" id="KW-1185">Reference proteome</keyword>
<name>A0ABR7LL28_9ACTN</name>
<dbReference type="InterPro" id="IPR050487">
    <property type="entry name" value="FtsQ_DivIB"/>
</dbReference>
<dbReference type="Pfam" id="PF03799">
    <property type="entry name" value="FtsQ_DivIB_C"/>
    <property type="match status" value="1"/>
</dbReference>
<comment type="caution">
    <text evidence="10">The sequence shown here is derived from an EMBL/GenBank/DDBJ whole genome shotgun (WGS) entry which is preliminary data.</text>
</comment>
<keyword evidence="6 8" id="KW-0472">Membrane</keyword>
<sequence>MCVALLVVCVLTTAAWVLLGSRLLVVRDVHVTGVKILPRDRVVTTARVPLGTPMVRMDTDVIRDRVERLPEVESASVVRRWPATVRIVVRERVPVVVVERAHKFYEMDRYGVIVVTTSRRPAGLPTLMVANPSAADPATAAALRVRGDLPARFARRLAQIEASSPESVTLRFKSGTTVVWGAAERSEEKVRLIDALLATPEGRAARIVDVSSPEVVTTR</sequence>
<keyword evidence="2 8" id="KW-1003">Cell membrane</keyword>
<dbReference type="EMBL" id="JABVEC010000004">
    <property type="protein sequence ID" value="MBC6465557.1"/>
    <property type="molecule type" value="Genomic_DNA"/>
</dbReference>
<evidence type="ECO:0000256" key="3">
    <source>
        <dbReference type="ARBA" id="ARBA00022618"/>
    </source>
</evidence>
<dbReference type="HAMAP" id="MF_00911">
    <property type="entry name" value="FtsQ_subfam"/>
    <property type="match status" value="1"/>
</dbReference>
<evidence type="ECO:0000313" key="11">
    <source>
        <dbReference type="Proteomes" id="UP000805614"/>
    </source>
</evidence>
<dbReference type="PANTHER" id="PTHR37820:SF1">
    <property type="entry name" value="CELL DIVISION PROTEIN FTSQ"/>
    <property type="match status" value="1"/>
</dbReference>
<reference evidence="10 11" key="1">
    <citation type="submission" date="2020-06" db="EMBL/GenBank/DDBJ databases">
        <title>Actinomadura xiongansis sp. nov., isolated from soil of Baiyangdian.</title>
        <authorList>
            <person name="Zhang X."/>
        </authorList>
    </citation>
    <scope>NUCLEOTIDE SEQUENCE [LARGE SCALE GENOMIC DNA]</scope>
    <source>
        <strain evidence="10 11">HBUM206468</strain>
    </source>
</reference>
<keyword evidence="7 8" id="KW-0131">Cell cycle</keyword>
<keyword evidence="5 8" id="KW-1133">Transmembrane helix</keyword>
<accession>A0ABR7LL28</accession>
<evidence type="ECO:0000313" key="10">
    <source>
        <dbReference type="EMBL" id="MBC6465557.1"/>
    </source>
</evidence>
<feature type="domain" description="POTRA" evidence="9">
    <location>
        <begin position="24"/>
        <end position="92"/>
    </location>
</feature>
<dbReference type="InterPro" id="IPR034746">
    <property type="entry name" value="POTRA"/>
</dbReference>
<evidence type="ECO:0000259" key="9">
    <source>
        <dbReference type="PROSITE" id="PS51779"/>
    </source>
</evidence>
<dbReference type="InterPro" id="IPR026579">
    <property type="entry name" value="FtsQ"/>
</dbReference>
<comment type="similarity">
    <text evidence="8">Belongs to the FtsQ/DivIB family. FtsQ subfamily.</text>
</comment>